<accession>A0ABU6ULN8</accession>
<name>A0ABU6ULN8_9FABA</name>
<proteinExistence type="predicted"/>
<gene>
    <name evidence="1" type="ORF">PIB30_066116</name>
</gene>
<reference evidence="1 2" key="1">
    <citation type="journal article" date="2023" name="Plants (Basel)">
        <title>Bridging the Gap: Combining Genomics and Transcriptomics Approaches to Understand Stylosanthes scabra, an Orphan Legume from the Brazilian Caatinga.</title>
        <authorList>
            <person name="Ferreira-Neto J.R.C."/>
            <person name="da Silva M.D."/>
            <person name="Binneck E."/>
            <person name="de Melo N.F."/>
            <person name="da Silva R.H."/>
            <person name="de Melo A.L.T.M."/>
            <person name="Pandolfi V."/>
            <person name="Bustamante F.O."/>
            <person name="Brasileiro-Vidal A.C."/>
            <person name="Benko-Iseppon A.M."/>
        </authorList>
    </citation>
    <scope>NUCLEOTIDE SEQUENCE [LARGE SCALE GENOMIC DNA]</scope>
    <source>
        <tissue evidence="1">Leaves</tissue>
    </source>
</reference>
<protein>
    <submittedName>
        <fullName evidence="1">Uncharacterized protein</fullName>
    </submittedName>
</protein>
<evidence type="ECO:0000313" key="1">
    <source>
        <dbReference type="EMBL" id="MED6161991.1"/>
    </source>
</evidence>
<keyword evidence="2" id="KW-1185">Reference proteome</keyword>
<sequence>MWASSFRNHHGGLVEKTLLEVRKRNPYPKLGEHYLVHPQSVRDGRMIEVHEAYPLPATDSFHPVSPFQIPPTKQNPGELQLIKVLLIQRRRRAQHIVGHPPIDKGQFTRNLNHPRRWNHRLLVLRFGILGQILTLLLKIRRGCLSKLDLYDFQILLHLQFRLDCIHLFFLQNHLLQAEHLGIGKEPSIPAFQFFRNRQTRLHRFHNGGSLDHRPLGPTAALQRIAIPENFLRLRTK</sequence>
<evidence type="ECO:0000313" key="2">
    <source>
        <dbReference type="Proteomes" id="UP001341840"/>
    </source>
</evidence>
<dbReference type="Proteomes" id="UP001341840">
    <property type="component" value="Unassembled WGS sequence"/>
</dbReference>
<comment type="caution">
    <text evidence="1">The sequence shown here is derived from an EMBL/GenBank/DDBJ whole genome shotgun (WGS) entry which is preliminary data.</text>
</comment>
<dbReference type="EMBL" id="JASCZI010121498">
    <property type="protein sequence ID" value="MED6161991.1"/>
    <property type="molecule type" value="Genomic_DNA"/>
</dbReference>
<organism evidence="1 2">
    <name type="scientific">Stylosanthes scabra</name>
    <dbReference type="NCBI Taxonomy" id="79078"/>
    <lineage>
        <taxon>Eukaryota</taxon>
        <taxon>Viridiplantae</taxon>
        <taxon>Streptophyta</taxon>
        <taxon>Embryophyta</taxon>
        <taxon>Tracheophyta</taxon>
        <taxon>Spermatophyta</taxon>
        <taxon>Magnoliopsida</taxon>
        <taxon>eudicotyledons</taxon>
        <taxon>Gunneridae</taxon>
        <taxon>Pentapetalae</taxon>
        <taxon>rosids</taxon>
        <taxon>fabids</taxon>
        <taxon>Fabales</taxon>
        <taxon>Fabaceae</taxon>
        <taxon>Papilionoideae</taxon>
        <taxon>50 kb inversion clade</taxon>
        <taxon>dalbergioids sensu lato</taxon>
        <taxon>Dalbergieae</taxon>
        <taxon>Pterocarpus clade</taxon>
        <taxon>Stylosanthes</taxon>
    </lineage>
</organism>